<dbReference type="RefSeq" id="WP_106909459.1">
    <property type="nucleotide sequence ID" value="NZ_BHVO01000106.1"/>
</dbReference>
<dbReference type="Proteomes" id="UP000323569">
    <property type="component" value="Unassembled WGS sequence"/>
</dbReference>
<dbReference type="EMBL" id="BHVO01000106">
    <property type="protein sequence ID" value="GCA72498.1"/>
    <property type="molecule type" value="Genomic_DNA"/>
</dbReference>
<keyword evidence="1" id="KW-0732">Signal</keyword>
<evidence type="ECO:0000313" key="2">
    <source>
        <dbReference type="EMBL" id="GCA72498.1"/>
    </source>
</evidence>
<feature type="chain" id="PRO_5022728640" evidence="1">
    <location>
        <begin position="25"/>
        <end position="123"/>
    </location>
</feature>
<dbReference type="AlphaFoldDB" id="A0A5A5RBV6"/>
<evidence type="ECO:0000313" key="3">
    <source>
        <dbReference type="Proteomes" id="UP000323569"/>
    </source>
</evidence>
<gene>
    <name evidence="2" type="ORF">MiYa_04051</name>
</gene>
<proteinExistence type="predicted"/>
<comment type="caution">
    <text evidence="2">The sequence shown here is derived from an EMBL/GenBank/DDBJ whole genome shotgun (WGS) entry which is preliminary data.</text>
</comment>
<organism evidence="2 3">
    <name type="scientific">Microcystis aeruginosa NIES-2519</name>
    <dbReference type="NCBI Taxonomy" id="2303981"/>
    <lineage>
        <taxon>Bacteria</taxon>
        <taxon>Bacillati</taxon>
        <taxon>Cyanobacteriota</taxon>
        <taxon>Cyanophyceae</taxon>
        <taxon>Oscillatoriophycideae</taxon>
        <taxon>Chroococcales</taxon>
        <taxon>Microcystaceae</taxon>
        <taxon>Microcystis</taxon>
    </lineage>
</organism>
<name>A0A5A5RBV6_MICAE</name>
<evidence type="ECO:0000256" key="1">
    <source>
        <dbReference type="SAM" id="SignalP"/>
    </source>
</evidence>
<accession>A0A5A5RBV6</accession>
<reference evidence="2 3" key="1">
    <citation type="submission" date="2018-09" db="EMBL/GenBank/DDBJ databases">
        <title>Evolutionary history of phycoerythrin pigmentation in the water bloom-forming cyanobacterium Microcystis aeruginosa.</title>
        <authorList>
            <person name="Tanabe Y."/>
            <person name="Tanabe Y."/>
            <person name="Yamaguchi H."/>
        </authorList>
    </citation>
    <scope>NUCLEOTIDE SEQUENCE [LARGE SCALE GENOMIC DNA]</scope>
    <source>
        <strain evidence="2 3">NIES-2519</strain>
    </source>
</reference>
<feature type="signal peptide" evidence="1">
    <location>
        <begin position="1"/>
        <end position="24"/>
    </location>
</feature>
<sequence length="123" mass="13803">MKNCNLITYLLLASAATTFFPSVAVEIDTLDKGHLIVQSRRQYECSENGVKRSISGAIYQDGYCFIPISTGKCIAIQNKYTRIYSPQQGGWQKCSDEDVVTIPTTGKKYYRFGGLIRTIFVLD</sequence>
<protein>
    <submittedName>
        <fullName evidence="2">Uncharacterized protein</fullName>
    </submittedName>
</protein>